<evidence type="ECO:0000259" key="7">
    <source>
        <dbReference type="Pfam" id="PF02900"/>
    </source>
</evidence>
<evidence type="ECO:0000256" key="5">
    <source>
        <dbReference type="ARBA" id="ARBA00023002"/>
    </source>
</evidence>
<protein>
    <recommendedName>
        <fullName evidence="7">Extradiol ring-cleavage dioxygenase class III enzyme subunit B domain-containing protein</fullName>
    </recommendedName>
</protein>
<dbReference type="Gene3D" id="3.40.830.10">
    <property type="entry name" value="LigB-like"/>
    <property type="match status" value="1"/>
</dbReference>
<dbReference type="GO" id="GO:0008198">
    <property type="term" value="F:ferrous iron binding"/>
    <property type="evidence" value="ECO:0007669"/>
    <property type="project" value="InterPro"/>
</dbReference>
<dbReference type="InterPro" id="IPR004183">
    <property type="entry name" value="Xdiol_dOase_suB"/>
</dbReference>
<evidence type="ECO:0000313" key="8">
    <source>
        <dbReference type="EMBL" id="KIW62189.1"/>
    </source>
</evidence>
<evidence type="ECO:0000256" key="3">
    <source>
        <dbReference type="ARBA" id="ARBA00022723"/>
    </source>
</evidence>
<dbReference type="GO" id="GO:0016702">
    <property type="term" value="F:oxidoreductase activity, acting on single donors with incorporation of molecular oxygen, incorporation of two atoms of oxygen"/>
    <property type="evidence" value="ECO:0007669"/>
    <property type="project" value="UniProtKB-ARBA"/>
</dbReference>
<evidence type="ECO:0000256" key="1">
    <source>
        <dbReference type="ARBA" id="ARBA00001947"/>
    </source>
</evidence>
<dbReference type="CDD" id="cd07363">
    <property type="entry name" value="45_DOPA_Dioxygenase"/>
    <property type="match status" value="1"/>
</dbReference>
<feature type="domain" description="Extradiol ring-cleavage dioxygenase class III enzyme subunit B" evidence="7">
    <location>
        <begin position="7"/>
        <end position="256"/>
    </location>
</feature>
<keyword evidence="4" id="KW-0862">Zinc</keyword>
<dbReference type="PANTHER" id="PTHR30096:SF1">
    <property type="entry name" value="AROMATIC RING-OPENING DIOXYGENASE FAMILY PROTEIN (AFU_ORTHOLOGUE AFUA_7G00640)"/>
    <property type="match status" value="1"/>
</dbReference>
<name>A0A0D2FQC1_9EURO</name>
<dbReference type="Proteomes" id="UP000054266">
    <property type="component" value="Unassembled WGS sequence"/>
</dbReference>
<evidence type="ECO:0000313" key="9">
    <source>
        <dbReference type="Proteomes" id="UP000054266"/>
    </source>
</evidence>
<dbReference type="Pfam" id="PF02900">
    <property type="entry name" value="LigB"/>
    <property type="match status" value="1"/>
</dbReference>
<comment type="similarity">
    <text evidence="2">Belongs to the DODA-type extradiol aromatic ring-opening dioxygenase family.</text>
</comment>
<keyword evidence="5" id="KW-0560">Oxidoreductase</keyword>
<feature type="region of interest" description="Disordered" evidence="6">
    <location>
        <begin position="293"/>
        <end position="329"/>
    </location>
</feature>
<accession>A0A0D2FQC1</accession>
<evidence type="ECO:0000256" key="6">
    <source>
        <dbReference type="SAM" id="MobiDB-lite"/>
    </source>
</evidence>
<reference evidence="8 9" key="1">
    <citation type="submission" date="2015-01" db="EMBL/GenBank/DDBJ databases">
        <title>The Genome Sequence of Capronia semiimmersa CBS27337.</title>
        <authorList>
            <consortium name="The Broad Institute Genomics Platform"/>
            <person name="Cuomo C."/>
            <person name="de Hoog S."/>
            <person name="Gorbushina A."/>
            <person name="Stielow B."/>
            <person name="Teixiera M."/>
            <person name="Abouelleil A."/>
            <person name="Chapman S.B."/>
            <person name="Priest M."/>
            <person name="Young S.K."/>
            <person name="Wortman J."/>
            <person name="Nusbaum C."/>
            <person name="Birren B."/>
        </authorList>
    </citation>
    <scope>NUCLEOTIDE SEQUENCE [LARGE SCALE GENOMIC DNA]</scope>
    <source>
        <strain evidence="8 9">CBS 27337</strain>
    </source>
</reference>
<dbReference type="GO" id="GO:0008270">
    <property type="term" value="F:zinc ion binding"/>
    <property type="evidence" value="ECO:0007669"/>
    <property type="project" value="InterPro"/>
</dbReference>
<dbReference type="AlphaFoldDB" id="A0A0D2FQC1"/>
<dbReference type="HOGENOM" id="CLU_046582_4_0_1"/>
<gene>
    <name evidence="8" type="ORF">PV04_10387</name>
</gene>
<keyword evidence="9" id="KW-1185">Reference proteome</keyword>
<sequence length="329" mass="36588">MELTPVHFFSHGSTRMLEAETESGDYWTRCGEEALAHKVKGVIMMGAHWACLGDKIEVATNPTPSKSACPFVNPALYQDWVPQADVATAQRCIAMLRAEGFQASANARFEWIHDTFMVLIKMFGDWRTCPPVTIVSMNARYDPHYHVKVGAVLRPLRREGYLLVGTGGAIHNLYRNRWADMLRYRESLGQEVPPEPWALHFRQAVEDVVLKNRGPALRKAMVRLMQHPVYRDAQATDDHWMPALFAAGAAGDWEDEKYANVLGAETWELTNMCNSQFTFGRYVDNKDEQEKAGTGTASALHGLHHMTATGTSTSTGTGTGTGRLGMVSA</sequence>
<evidence type="ECO:0000256" key="4">
    <source>
        <dbReference type="ARBA" id="ARBA00022833"/>
    </source>
</evidence>
<dbReference type="InterPro" id="IPR014436">
    <property type="entry name" value="Extradiol_dOase_DODA"/>
</dbReference>
<dbReference type="PANTHER" id="PTHR30096">
    <property type="entry name" value="4,5-DOPA DIOXYGENASE EXTRADIOL-LIKE PROTEIN"/>
    <property type="match status" value="1"/>
</dbReference>
<dbReference type="STRING" id="5601.A0A0D2FQC1"/>
<evidence type="ECO:0000256" key="2">
    <source>
        <dbReference type="ARBA" id="ARBA00007581"/>
    </source>
</evidence>
<keyword evidence="3" id="KW-0479">Metal-binding</keyword>
<proteinExistence type="inferred from homology"/>
<comment type="cofactor">
    <cofactor evidence="1">
        <name>Zn(2+)</name>
        <dbReference type="ChEBI" id="CHEBI:29105"/>
    </cofactor>
</comment>
<organism evidence="8 9">
    <name type="scientific">Phialophora macrospora</name>
    <dbReference type="NCBI Taxonomy" id="1851006"/>
    <lineage>
        <taxon>Eukaryota</taxon>
        <taxon>Fungi</taxon>
        <taxon>Dikarya</taxon>
        <taxon>Ascomycota</taxon>
        <taxon>Pezizomycotina</taxon>
        <taxon>Eurotiomycetes</taxon>
        <taxon>Chaetothyriomycetidae</taxon>
        <taxon>Chaetothyriales</taxon>
        <taxon>Herpotrichiellaceae</taxon>
        <taxon>Phialophora</taxon>
    </lineage>
</organism>
<dbReference type="EMBL" id="KN846963">
    <property type="protein sequence ID" value="KIW62189.1"/>
    <property type="molecule type" value="Genomic_DNA"/>
</dbReference>
<dbReference type="SUPFAM" id="SSF53213">
    <property type="entry name" value="LigB-like"/>
    <property type="match status" value="1"/>
</dbReference>